<proteinExistence type="predicted"/>
<protein>
    <submittedName>
        <fullName evidence="1">Uncharacterized protein</fullName>
    </submittedName>
</protein>
<dbReference type="Proteomes" id="UP001215598">
    <property type="component" value="Unassembled WGS sequence"/>
</dbReference>
<name>A0AAD7JGH0_9AGAR</name>
<dbReference type="AlphaFoldDB" id="A0AAD7JGH0"/>
<sequence length="108" mass="11943">MTWCKTTVSSHSYSTHFLLAASPHTLRRLLSTQTLRTLLSQSGMAWGTSFDALTAYSSRLPPQPCAYFSPSITSGVDVDEERRNPPRPNSVLELAVLEMDATAAKFQH</sequence>
<evidence type="ECO:0000313" key="1">
    <source>
        <dbReference type="EMBL" id="KAJ7763306.1"/>
    </source>
</evidence>
<gene>
    <name evidence="1" type="ORF">B0H16DRAFT_1883697</name>
</gene>
<accession>A0AAD7JGH0</accession>
<reference evidence="1" key="1">
    <citation type="submission" date="2023-03" db="EMBL/GenBank/DDBJ databases">
        <title>Massive genome expansion in bonnet fungi (Mycena s.s.) driven by repeated elements and novel gene families across ecological guilds.</title>
        <authorList>
            <consortium name="Lawrence Berkeley National Laboratory"/>
            <person name="Harder C.B."/>
            <person name="Miyauchi S."/>
            <person name="Viragh M."/>
            <person name="Kuo A."/>
            <person name="Thoen E."/>
            <person name="Andreopoulos B."/>
            <person name="Lu D."/>
            <person name="Skrede I."/>
            <person name="Drula E."/>
            <person name="Henrissat B."/>
            <person name="Morin E."/>
            <person name="Kohler A."/>
            <person name="Barry K."/>
            <person name="LaButti K."/>
            <person name="Morin E."/>
            <person name="Salamov A."/>
            <person name="Lipzen A."/>
            <person name="Mereny Z."/>
            <person name="Hegedus B."/>
            <person name="Baldrian P."/>
            <person name="Stursova M."/>
            <person name="Weitz H."/>
            <person name="Taylor A."/>
            <person name="Grigoriev I.V."/>
            <person name="Nagy L.G."/>
            <person name="Martin F."/>
            <person name="Kauserud H."/>
        </authorList>
    </citation>
    <scope>NUCLEOTIDE SEQUENCE</scope>
    <source>
        <strain evidence="1">CBHHK182m</strain>
    </source>
</reference>
<evidence type="ECO:0000313" key="2">
    <source>
        <dbReference type="Proteomes" id="UP001215598"/>
    </source>
</evidence>
<keyword evidence="2" id="KW-1185">Reference proteome</keyword>
<organism evidence="1 2">
    <name type="scientific">Mycena metata</name>
    <dbReference type="NCBI Taxonomy" id="1033252"/>
    <lineage>
        <taxon>Eukaryota</taxon>
        <taxon>Fungi</taxon>
        <taxon>Dikarya</taxon>
        <taxon>Basidiomycota</taxon>
        <taxon>Agaricomycotina</taxon>
        <taxon>Agaricomycetes</taxon>
        <taxon>Agaricomycetidae</taxon>
        <taxon>Agaricales</taxon>
        <taxon>Marasmiineae</taxon>
        <taxon>Mycenaceae</taxon>
        <taxon>Mycena</taxon>
    </lineage>
</organism>
<comment type="caution">
    <text evidence="1">The sequence shown here is derived from an EMBL/GenBank/DDBJ whole genome shotgun (WGS) entry which is preliminary data.</text>
</comment>
<dbReference type="EMBL" id="JARKIB010000030">
    <property type="protein sequence ID" value="KAJ7763306.1"/>
    <property type="molecule type" value="Genomic_DNA"/>
</dbReference>